<sequence>MNYVTNHPKSLQFIGLLVVFLLLCLFIEPSENNIFWRLPALFKDIPFIINDSVQYLMYEWMPIEVYDPEI</sequence>
<organism evidence="2">
    <name type="scientific">marine metagenome</name>
    <dbReference type="NCBI Taxonomy" id="408172"/>
    <lineage>
        <taxon>unclassified sequences</taxon>
        <taxon>metagenomes</taxon>
        <taxon>ecological metagenomes</taxon>
    </lineage>
</organism>
<dbReference type="EMBL" id="UINC01167922">
    <property type="protein sequence ID" value="SVD70686.1"/>
    <property type="molecule type" value="Genomic_DNA"/>
</dbReference>
<evidence type="ECO:0000256" key="1">
    <source>
        <dbReference type="SAM" id="Phobius"/>
    </source>
</evidence>
<keyword evidence="1" id="KW-0472">Membrane</keyword>
<keyword evidence="1" id="KW-1133">Transmembrane helix</keyword>
<name>A0A382XHP2_9ZZZZ</name>
<dbReference type="AlphaFoldDB" id="A0A382XHP2"/>
<feature type="transmembrane region" description="Helical" evidence="1">
    <location>
        <begin position="12"/>
        <end position="28"/>
    </location>
</feature>
<gene>
    <name evidence="2" type="ORF">METZ01_LOCUS423540</name>
</gene>
<evidence type="ECO:0000313" key="2">
    <source>
        <dbReference type="EMBL" id="SVD70686.1"/>
    </source>
</evidence>
<feature type="non-terminal residue" evidence="2">
    <location>
        <position position="70"/>
    </location>
</feature>
<reference evidence="2" key="1">
    <citation type="submission" date="2018-05" db="EMBL/GenBank/DDBJ databases">
        <authorList>
            <person name="Lanie J.A."/>
            <person name="Ng W.-L."/>
            <person name="Kazmierczak K.M."/>
            <person name="Andrzejewski T.M."/>
            <person name="Davidsen T.M."/>
            <person name="Wayne K.J."/>
            <person name="Tettelin H."/>
            <person name="Glass J.I."/>
            <person name="Rusch D."/>
            <person name="Podicherti R."/>
            <person name="Tsui H.-C.T."/>
            <person name="Winkler M.E."/>
        </authorList>
    </citation>
    <scope>NUCLEOTIDE SEQUENCE</scope>
</reference>
<keyword evidence="1" id="KW-0812">Transmembrane</keyword>
<protein>
    <submittedName>
        <fullName evidence="2">Uncharacterized protein</fullName>
    </submittedName>
</protein>
<accession>A0A382XHP2</accession>
<proteinExistence type="predicted"/>